<dbReference type="VEuPathDB" id="FungiDB:H257_12518"/>
<dbReference type="GO" id="GO:0042973">
    <property type="term" value="F:glucan endo-1,3-beta-D-glucosidase activity"/>
    <property type="evidence" value="ECO:0007669"/>
    <property type="project" value="UniProtKB-EC"/>
</dbReference>
<keyword evidence="8" id="KW-0119">Carbohydrate metabolism</keyword>
<dbReference type="AlphaFoldDB" id="W4G001"/>
<name>W4G001_APHAT</name>
<dbReference type="InterPro" id="IPR017853">
    <property type="entry name" value="GH"/>
</dbReference>
<comment type="function">
    <text evidence="11">Glucanases play a role in cell expansion during growth, in cell-cell fusion during mating, and in spore release during sporulation. This enzyme may be involved in beta-glucan degradation. Active on laminarin and lichenan.</text>
</comment>
<keyword evidence="14" id="KW-0732">Signal</keyword>
<dbReference type="PROSITE" id="PS50231">
    <property type="entry name" value="RICIN_B_LECTIN"/>
    <property type="match status" value="1"/>
</dbReference>
<dbReference type="GeneID" id="20814514"/>
<dbReference type="Gene3D" id="2.80.10.50">
    <property type="match status" value="2"/>
</dbReference>
<dbReference type="SUPFAM" id="SSF51445">
    <property type="entry name" value="(Trans)glycosidases"/>
    <property type="match status" value="1"/>
</dbReference>
<evidence type="ECO:0000259" key="15">
    <source>
        <dbReference type="SMART" id="SM00458"/>
    </source>
</evidence>
<keyword evidence="9" id="KW-0961">Cell wall biogenesis/degradation</keyword>
<dbReference type="RefSeq" id="XP_009838051.1">
    <property type="nucleotide sequence ID" value="XM_009839749.1"/>
</dbReference>
<dbReference type="SMART" id="SM00458">
    <property type="entry name" value="RICIN"/>
    <property type="match status" value="2"/>
</dbReference>
<protein>
    <recommendedName>
        <fullName evidence="3">glucan endo-1,3-beta-D-glucosidase</fullName>
        <ecNumber evidence="3">3.2.1.39</ecNumber>
    </recommendedName>
    <alternativeName>
        <fullName evidence="13">Endo-1,3-beta-glucanase btgC</fullName>
    </alternativeName>
    <alternativeName>
        <fullName evidence="12">Laminarinase btgC</fullName>
    </alternativeName>
</protein>
<sequence length="600" mass="67100">MKVPSSLAIAAAFAASSVAALDAKFYGIIYDIHPSEFECKDFDTMTEDLKILKGVTNNIRVYSTYFECITTLLEVARKSDIKVWLGMWSDVETSIVHDGSEHKVVDRFPLDMADFKELVEDTEWIQNENILGIQVSSDALRRYYVEGPGSTTGSSDRRGIDTVLRHLKTVRSYLGDHNLTFPVVISDTMDMYSRFPELYEAVDLVAVTEHAYWDEISPEDAAHYIFKQFQEHQTRAKRVGKLIQLFETGWSSGGNMSDTVASPLAQGVFTQDFLTLASRQNLNAFFYAAFDLTYRTDDLESHCGIHDVNRTLKPGVKAVHVGAPLQAVRLWAGDNVIKAHRYWNANDSVNENFGRVYGAKPSVGPSGVLDDEIWLWDKESSNLYSKSSNQCLESFGEGNTQALRMRQCSKDNRDQKWIVANGNLASQNDANFCVRVDVDPTTPDGNLVVDMSPCNEQRKHPISKFPVAREPLEIGIKTDGGVLTELSGKVTWQTTRQSNAENHQWLYDPVAQNIKSASNNFCLDASKGMDGEHVALADCAPANENQKWDVNDITGQIHHATHIGFCLGAPDEVDEIVYLAWCDKDNANQQWNVKLVNAKA</sequence>
<accession>W4G001</accession>
<dbReference type="GO" id="GO:0005886">
    <property type="term" value="C:plasma membrane"/>
    <property type="evidence" value="ECO:0007669"/>
    <property type="project" value="UniProtKB-SubCell"/>
</dbReference>
<evidence type="ECO:0000256" key="1">
    <source>
        <dbReference type="ARBA" id="ARBA00000382"/>
    </source>
</evidence>
<dbReference type="GO" id="GO:0071555">
    <property type="term" value="P:cell wall organization"/>
    <property type="evidence" value="ECO:0007669"/>
    <property type="project" value="UniProtKB-KW"/>
</dbReference>
<comment type="catalytic activity">
    <reaction evidence="1">
        <text>Hydrolysis of (1-&gt;3)-beta-D-glucosidic linkages in (1-&gt;3)-beta-D-glucans.</text>
        <dbReference type="EC" id="3.2.1.39"/>
    </reaction>
</comment>
<dbReference type="Pfam" id="PF00652">
    <property type="entry name" value="Ricin_B_lectin"/>
    <property type="match status" value="1"/>
</dbReference>
<dbReference type="EMBL" id="KI913154">
    <property type="protein sequence ID" value="ETV72369.1"/>
    <property type="molecule type" value="Genomic_DNA"/>
</dbReference>
<feature type="signal peptide" evidence="14">
    <location>
        <begin position="1"/>
        <end position="20"/>
    </location>
</feature>
<dbReference type="InterPro" id="IPR050732">
    <property type="entry name" value="Beta-glucan_modifiers"/>
</dbReference>
<dbReference type="GO" id="GO:0000272">
    <property type="term" value="P:polysaccharide catabolic process"/>
    <property type="evidence" value="ECO:0007669"/>
    <property type="project" value="UniProtKB-KW"/>
</dbReference>
<keyword evidence="6" id="KW-0472">Membrane</keyword>
<evidence type="ECO:0000256" key="4">
    <source>
        <dbReference type="ARBA" id="ARBA00022475"/>
    </source>
</evidence>
<evidence type="ECO:0000256" key="12">
    <source>
        <dbReference type="ARBA" id="ARBA00042373"/>
    </source>
</evidence>
<dbReference type="PANTHER" id="PTHR16631:SF17">
    <property type="entry name" value="GLUCAN ENDO-1,3-BETA-GLUCOSIDASE BTGC"/>
    <property type="match status" value="1"/>
</dbReference>
<feature type="domain" description="Ricin B lectin" evidence="15">
    <location>
        <begin position="333"/>
        <end position="462"/>
    </location>
</feature>
<keyword evidence="10" id="KW-0624">Polysaccharide degradation</keyword>
<keyword evidence="7" id="KW-0325">Glycoprotein</keyword>
<proteinExistence type="predicted"/>
<feature type="domain" description="Ricin B lectin" evidence="15">
    <location>
        <begin position="470"/>
        <end position="594"/>
    </location>
</feature>
<evidence type="ECO:0000256" key="11">
    <source>
        <dbReference type="ARBA" id="ARBA00037649"/>
    </source>
</evidence>
<organism evidence="16">
    <name type="scientific">Aphanomyces astaci</name>
    <name type="common">Crayfish plague agent</name>
    <dbReference type="NCBI Taxonomy" id="112090"/>
    <lineage>
        <taxon>Eukaryota</taxon>
        <taxon>Sar</taxon>
        <taxon>Stramenopiles</taxon>
        <taxon>Oomycota</taxon>
        <taxon>Saprolegniomycetes</taxon>
        <taxon>Saprolegniales</taxon>
        <taxon>Verrucalvaceae</taxon>
        <taxon>Aphanomyces</taxon>
    </lineage>
</organism>
<comment type="subcellular location">
    <subcellularLocation>
        <location evidence="2">Cell membrane</location>
    </subcellularLocation>
</comment>
<evidence type="ECO:0000256" key="2">
    <source>
        <dbReference type="ARBA" id="ARBA00004236"/>
    </source>
</evidence>
<dbReference type="EC" id="3.2.1.39" evidence="3"/>
<dbReference type="PANTHER" id="PTHR16631">
    <property type="entry name" value="GLUCAN 1,3-BETA-GLUCOSIDASE"/>
    <property type="match status" value="1"/>
</dbReference>
<evidence type="ECO:0000256" key="3">
    <source>
        <dbReference type="ARBA" id="ARBA00012780"/>
    </source>
</evidence>
<dbReference type="InterPro" id="IPR000772">
    <property type="entry name" value="Ricin_B_lectin"/>
</dbReference>
<evidence type="ECO:0000256" key="14">
    <source>
        <dbReference type="SAM" id="SignalP"/>
    </source>
</evidence>
<evidence type="ECO:0000256" key="8">
    <source>
        <dbReference type="ARBA" id="ARBA00023277"/>
    </source>
</evidence>
<evidence type="ECO:0000256" key="7">
    <source>
        <dbReference type="ARBA" id="ARBA00023180"/>
    </source>
</evidence>
<dbReference type="OrthoDB" id="6770063at2759"/>
<evidence type="ECO:0000256" key="13">
    <source>
        <dbReference type="ARBA" id="ARBA00043078"/>
    </source>
</evidence>
<evidence type="ECO:0000313" key="16">
    <source>
        <dbReference type="EMBL" id="ETV72369.1"/>
    </source>
</evidence>
<gene>
    <name evidence="16" type="ORF">H257_12518</name>
</gene>
<dbReference type="InterPro" id="IPR035992">
    <property type="entry name" value="Ricin_B-like_lectins"/>
</dbReference>
<feature type="chain" id="PRO_5004840818" description="glucan endo-1,3-beta-D-glucosidase" evidence="14">
    <location>
        <begin position="21"/>
        <end position="600"/>
    </location>
</feature>
<dbReference type="STRING" id="112090.W4G001"/>
<keyword evidence="4" id="KW-1003">Cell membrane</keyword>
<evidence type="ECO:0000256" key="10">
    <source>
        <dbReference type="ARBA" id="ARBA00023326"/>
    </source>
</evidence>
<reference evidence="16" key="1">
    <citation type="submission" date="2013-12" db="EMBL/GenBank/DDBJ databases">
        <title>The Genome Sequence of Aphanomyces astaci APO3.</title>
        <authorList>
            <consortium name="The Broad Institute Genomics Platform"/>
            <person name="Russ C."/>
            <person name="Tyler B."/>
            <person name="van West P."/>
            <person name="Dieguez-Uribeondo J."/>
            <person name="Young S.K."/>
            <person name="Zeng Q."/>
            <person name="Gargeya S."/>
            <person name="Fitzgerald M."/>
            <person name="Abouelleil A."/>
            <person name="Alvarado L."/>
            <person name="Chapman S.B."/>
            <person name="Gainer-Dewar J."/>
            <person name="Goldberg J."/>
            <person name="Griggs A."/>
            <person name="Gujja S."/>
            <person name="Hansen M."/>
            <person name="Howarth C."/>
            <person name="Imamovic A."/>
            <person name="Ireland A."/>
            <person name="Larimer J."/>
            <person name="McCowan C."/>
            <person name="Murphy C."/>
            <person name="Pearson M."/>
            <person name="Poon T.W."/>
            <person name="Priest M."/>
            <person name="Roberts A."/>
            <person name="Saif S."/>
            <person name="Shea T."/>
            <person name="Sykes S."/>
            <person name="Wortman J."/>
            <person name="Nusbaum C."/>
            <person name="Birren B."/>
        </authorList>
    </citation>
    <scope>NUCLEOTIDE SEQUENCE [LARGE SCALE GENOMIC DNA]</scope>
    <source>
        <strain evidence="16">APO3</strain>
    </source>
</reference>
<evidence type="ECO:0000256" key="5">
    <source>
        <dbReference type="ARBA" id="ARBA00022801"/>
    </source>
</evidence>
<evidence type="ECO:0000256" key="6">
    <source>
        <dbReference type="ARBA" id="ARBA00023136"/>
    </source>
</evidence>
<evidence type="ECO:0000256" key="9">
    <source>
        <dbReference type="ARBA" id="ARBA00023316"/>
    </source>
</evidence>
<keyword evidence="5" id="KW-0378">Hydrolase</keyword>
<dbReference type="SUPFAM" id="SSF50370">
    <property type="entry name" value="Ricin B-like lectins"/>
    <property type="match status" value="2"/>
</dbReference>